<dbReference type="Pfam" id="PF11218">
    <property type="entry name" value="DUF3011"/>
    <property type="match status" value="1"/>
</dbReference>
<feature type="non-terminal residue" evidence="1">
    <location>
        <position position="135"/>
    </location>
</feature>
<accession>A0A7V8NUY0</accession>
<comment type="caution">
    <text evidence="1">The sequence shown here is derived from an EMBL/GenBank/DDBJ whole genome shotgun (WGS) entry which is preliminary data.</text>
</comment>
<sequence>MRLCQCIFAFVAALCPFGRGALTRQAPQEHRSQIISCSSEDGEKHYCEADTRHGARLVRQRSETPCKEGESWGYDEAGIWVDKGCSGEFALGRTENSGSGGESAARTITCASEGGLRKVCMADTTNGVKLVGQRS</sequence>
<keyword evidence="2" id="KW-1185">Reference proteome</keyword>
<proteinExistence type="predicted"/>
<dbReference type="Proteomes" id="UP000567293">
    <property type="component" value="Unassembled WGS sequence"/>
</dbReference>
<evidence type="ECO:0000313" key="1">
    <source>
        <dbReference type="EMBL" id="MBA0087907.1"/>
    </source>
</evidence>
<name>A0A7V8NUY0_9BACT</name>
<reference evidence="1" key="1">
    <citation type="submission" date="2020-06" db="EMBL/GenBank/DDBJ databases">
        <title>Legume-microbial interactions unlock mineral nutrients during tropical forest succession.</title>
        <authorList>
            <person name="Epihov D.Z."/>
        </authorList>
    </citation>
    <scope>NUCLEOTIDE SEQUENCE [LARGE SCALE GENOMIC DNA]</scope>
    <source>
        <strain evidence="1">Pan2503</strain>
    </source>
</reference>
<protein>
    <submittedName>
        <fullName evidence="1">DUF3011 domain-containing protein</fullName>
    </submittedName>
</protein>
<dbReference type="AlphaFoldDB" id="A0A7V8NUY0"/>
<dbReference type="EMBL" id="JACDQQ010002244">
    <property type="protein sequence ID" value="MBA0087907.1"/>
    <property type="molecule type" value="Genomic_DNA"/>
</dbReference>
<organism evidence="1 2">
    <name type="scientific">Candidatus Acidiferrum panamense</name>
    <dbReference type="NCBI Taxonomy" id="2741543"/>
    <lineage>
        <taxon>Bacteria</taxon>
        <taxon>Pseudomonadati</taxon>
        <taxon>Acidobacteriota</taxon>
        <taxon>Terriglobia</taxon>
        <taxon>Candidatus Acidiferrales</taxon>
        <taxon>Candidatus Acidiferrum</taxon>
    </lineage>
</organism>
<dbReference type="InterPro" id="IPR021381">
    <property type="entry name" value="DUF3011"/>
</dbReference>
<evidence type="ECO:0000313" key="2">
    <source>
        <dbReference type="Proteomes" id="UP000567293"/>
    </source>
</evidence>
<gene>
    <name evidence="1" type="ORF">HRJ53_23215</name>
</gene>